<dbReference type="AlphaFoldDB" id="C0QEA2"/>
<dbReference type="PANTHER" id="PTHR45128">
    <property type="entry name" value="METHYLTRANSFERASE TYPE 11"/>
    <property type="match status" value="1"/>
</dbReference>
<dbReference type="InterPro" id="IPR029063">
    <property type="entry name" value="SAM-dependent_MTases_sf"/>
</dbReference>
<dbReference type="Proteomes" id="UP000000442">
    <property type="component" value="Chromosome"/>
</dbReference>
<dbReference type="GO" id="GO:0008168">
    <property type="term" value="F:methyltransferase activity"/>
    <property type="evidence" value="ECO:0007669"/>
    <property type="project" value="UniProtKB-KW"/>
</dbReference>
<dbReference type="Gene3D" id="3.40.50.150">
    <property type="entry name" value="Vaccinia Virus protein VP39"/>
    <property type="match status" value="1"/>
</dbReference>
<name>C0QEA2_DESAH</name>
<dbReference type="Pfam" id="PF01209">
    <property type="entry name" value="Ubie_methyltran"/>
    <property type="match status" value="1"/>
</dbReference>
<keyword evidence="1" id="KW-0808">Transferase</keyword>
<dbReference type="EC" id="2.1.1.-" evidence="1"/>
<dbReference type="OrthoDB" id="5405545at2"/>
<dbReference type="PANTHER" id="PTHR45128:SF1">
    <property type="entry name" value="S-ADENOSYLMETHIONINE-DEPENDENT METHYLTRANSFERASE RV2258C"/>
    <property type="match status" value="1"/>
</dbReference>
<accession>C0QEA2</accession>
<dbReference type="HOGENOM" id="CLU_037990_16_1_7"/>
<protein>
    <submittedName>
        <fullName evidence="1">UbiE1</fullName>
        <ecNumber evidence="1">2.1.1.-</ecNumber>
    </submittedName>
</protein>
<dbReference type="RefSeq" id="WP_012662470.1">
    <property type="nucleotide sequence ID" value="NC_012108.1"/>
</dbReference>
<organism evidence="1 2">
    <name type="scientific">Desulforapulum autotrophicum (strain ATCC 43914 / DSM 3382 / VKM B-1955 / HRM2)</name>
    <name type="common">Desulfobacterium autotrophicum</name>
    <dbReference type="NCBI Taxonomy" id="177437"/>
    <lineage>
        <taxon>Bacteria</taxon>
        <taxon>Pseudomonadati</taxon>
        <taxon>Thermodesulfobacteriota</taxon>
        <taxon>Desulfobacteria</taxon>
        <taxon>Desulfobacterales</taxon>
        <taxon>Desulfobacteraceae</taxon>
        <taxon>Desulforapulum</taxon>
    </lineage>
</organism>
<dbReference type="GO" id="GO:0032259">
    <property type="term" value="P:methylation"/>
    <property type="evidence" value="ECO:0007669"/>
    <property type="project" value="UniProtKB-KW"/>
</dbReference>
<reference evidence="1 2" key="1">
    <citation type="journal article" date="2009" name="Environ. Microbiol.">
        <title>Genome sequence of Desulfobacterium autotrophicum HRM2, a marine sulfate reducer oxidizing organic carbon completely to carbon dioxide.</title>
        <authorList>
            <person name="Strittmatter A.W."/>
            <person name="Liesegang H."/>
            <person name="Rabus R."/>
            <person name="Decker I."/>
            <person name="Amann J."/>
            <person name="Andres S."/>
            <person name="Henne A."/>
            <person name="Fricke W.F."/>
            <person name="Martinez-Arias R."/>
            <person name="Bartels D."/>
            <person name="Goesmann A."/>
            <person name="Krause L."/>
            <person name="Puehler A."/>
            <person name="Klenk H.P."/>
            <person name="Richter M."/>
            <person name="Schuler M."/>
            <person name="Gloeckner F.O."/>
            <person name="Meyerdierks A."/>
            <person name="Gottschalk G."/>
            <person name="Amann R."/>
        </authorList>
    </citation>
    <scope>NUCLEOTIDE SEQUENCE [LARGE SCALE GENOMIC DNA]</scope>
    <source>
        <strain evidence="2">ATCC 43914 / DSM 3382 / HRM2</strain>
    </source>
</reference>
<dbReference type="InterPro" id="IPR053173">
    <property type="entry name" value="SAM-binding_MTase"/>
</dbReference>
<keyword evidence="1" id="KW-0489">Methyltransferase</keyword>
<dbReference type="KEGG" id="dat:HRM2_00960"/>
<dbReference type="eggNOG" id="COG0500">
    <property type="taxonomic scope" value="Bacteria"/>
</dbReference>
<proteinExistence type="predicted"/>
<gene>
    <name evidence="1" type="primary">ubiE1</name>
    <name evidence="1" type="ordered locus">HRM2_00960</name>
</gene>
<dbReference type="SUPFAM" id="SSF53335">
    <property type="entry name" value="S-adenosyl-L-methionine-dependent methyltransferases"/>
    <property type="match status" value="1"/>
</dbReference>
<evidence type="ECO:0000313" key="1">
    <source>
        <dbReference type="EMBL" id="ACN13219.1"/>
    </source>
</evidence>
<dbReference type="CDD" id="cd02440">
    <property type="entry name" value="AdoMet_MTases"/>
    <property type="match status" value="1"/>
</dbReference>
<dbReference type="STRING" id="177437.HRM2_00960"/>
<evidence type="ECO:0000313" key="2">
    <source>
        <dbReference type="Proteomes" id="UP000000442"/>
    </source>
</evidence>
<sequence>MNDKHKHPKGAGKSSFELINTKILADILPVEPGSVVLDLACGRGLYSMFLSGIIGDQGLVYAVDFWQEGIGLLDQEIEARDITNIKTLILDVTQEIDIDDDSVDVCLVATVLHDFEEINKAGVVLKKIHRILKPGGCLAVVEFKKIEGPPGPPMEIRLSEGEVEKMVARYGFKRENTADMGQYNYLVTFRSRKN</sequence>
<keyword evidence="2" id="KW-1185">Reference proteome</keyword>
<dbReference type="EMBL" id="CP001087">
    <property type="protein sequence ID" value="ACN13219.1"/>
    <property type="molecule type" value="Genomic_DNA"/>
</dbReference>